<dbReference type="InterPro" id="IPR036361">
    <property type="entry name" value="SAP_dom_sf"/>
</dbReference>
<keyword evidence="2" id="KW-0539">Nucleus</keyword>
<comment type="subcellular location">
    <subcellularLocation>
        <location evidence="1">Nucleus</location>
    </subcellularLocation>
</comment>
<dbReference type="Gene3D" id="2.60.120.920">
    <property type="match status" value="1"/>
</dbReference>
<feature type="compositionally biased region" description="Gly residues" evidence="3">
    <location>
        <begin position="695"/>
        <end position="716"/>
    </location>
</feature>
<dbReference type="Pfam" id="PF02037">
    <property type="entry name" value="SAP"/>
    <property type="match status" value="1"/>
</dbReference>
<dbReference type="PANTHER" id="PTHR12381:SF56">
    <property type="entry name" value="B30.2_SPRY DOMAIN-CONTAINING PROTEIN-RELATED"/>
    <property type="match status" value="1"/>
</dbReference>
<sequence>MSTDIDVTKLKVPELRAELGKRGLNTFGPRQVLVDRLNEALGVANQSDAPSSEFTAEQILLSGQYARRKLYGLMSYSLKGSTRRQSFENGIADAASDANADSESRLKGDGELKRRRSPSGSPRRRSRSRDRDSRRSPRRRSASPSAKNRMSEENVGWENSVSVFLDTYNCDLSLMIDAEGYHAKPLTNGGFSMMWAGVRANYGLISGKAFFEVKNVRHLPVENLDSMSGGAAHVMRVGWSTENSEFALGEEPQSFGYGGTGKKSCDNKFSNYGCTFGEGDVVGAFLEWTTNEAAMRFSVNGVDQGECYRIPKNTLGERYALFPHIYVKNVEFTVNFGQDGQPPWFPPNIPNSDPMSWQLLNNINIASRVHGRMPPASKAECEVLMMMGLPGAGKTYYADHLRADNREMQYNVLGTNLILDKMKVMGLARQRNYHGRWDVLIDQATKCLNQLISIASMRRRHYILDQTNVYPTAQRRKMRPFEGFKRKAIVIVPTDEEFRRRIAQREKEEGKEVPESAVLEMKANFGIPKPLSEDSSSVFDEVIFTELNSTEARELVRKYNQEGQANRPPPEKRQRWDGGRDSSDSRDSRFRGGYDGRDRGRDFGRGRRDDFRRSPSRRDDRGRREYRGGYNANRDRSHEEDRYDRSRERDSYGRSSDDRYGGPGGRFGGPPGRGFPPGMGPGGYGSRGGPMMMRGGRGGPSGNGMTRGYGGPGFDGSGAPMEFRGSGDGRPPRGGRGGFRGGPPSSGGYGGPMEPMYGAPPSRFDAAGPKASGVDVYGSGDTSYPSGPEGHIPPEASHTAGGYRGGYGPPPHGSYGAPDSGGYGVPPGRAGRGGNPMDRDSAPPTRGAPPVRGAPFQRGGPTGRGGFPPASRGGYQSDQEPPGYSATNTDRPQPSYSTYPAGGALGGSGPGNAVYPGEEYSGRSRTRFSGGDTNSSGSYAGAPPQPKQSVYTGPAGYPGGYQRGGSSAYSGGEQTGYPSSGGGYPTDTSSGYPAGGYPGSDSYQGPGGADAGARGARPGARMMGGPQAGLSSYGSSDPAKSVQGAQPPEQQPDGSSLYASGAARYGESRPGQSVQPTPPKQSRFDSKPPTQQPYSGYPPGSYPGSYGSGYGTGPSSGSSAAPQSTTQPSGLGAEQQQFNLSSLANNNRHNNLFGPGAGQPTSAPVPSGTTAVQPQQSSQQQQAQQPSQSTQPYGYAYPPTGSKPDAGVGQQSAASQQYAPYSYGYGGYGAYPQAPQSQTSQNRQASTASSTPSLYASAVADKPQTASQPPAAQPAANSAAAAAAAAYASYYGYSSAAPGTTTTAPGAALATQQSGGKYDAAMAAAQQFNAWQQQPPPSTPTTATATPATTASTQSAAAGASSTAAYAGYYPGYSAYGAGYGSTNPTSGTQAPGQPASAMPQYYGGFR</sequence>
<dbReference type="InterPro" id="IPR035778">
    <property type="entry name" value="SPRY_hnRNP_U"/>
</dbReference>
<evidence type="ECO:0000259" key="5">
    <source>
        <dbReference type="PROSITE" id="PS50800"/>
    </source>
</evidence>
<feature type="compositionally biased region" description="Polar residues" evidence="3">
    <location>
        <begin position="1120"/>
        <end position="1150"/>
    </location>
</feature>
<dbReference type="EMBL" id="DF142940">
    <property type="protein sequence ID" value="GAA49212.1"/>
    <property type="molecule type" value="Genomic_DNA"/>
</dbReference>
<feature type="compositionally biased region" description="Gly residues" evidence="3">
    <location>
        <begin position="819"/>
        <end position="834"/>
    </location>
</feature>
<feature type="domain" description="B30.2/SPRY" evidence="4">
    <location>
        <begin position="143"/>
        <end position="341"/>
    </location>
</feature>
<evidence type="ECO:0000313" key="7">
    <source>
        <dbReference type="Proteomes" id="UP000008909"/>
    </source>
</evidence>
<feature type="region of interest" description="Disordered" evidence="3">
    <location>
        <begin position="1381"/>
        <end position="1407"/>
    </location>
</feature>
<feature type="compositionally biased region" description="Low complexity" evidence="3">
    <location>
        <begin position="1011"/>
        <end position="1025"/>
    </location>
</feature>
<evidence type="ECO:0000313" key="6">
    <source>
        <dbReference type="EMBL" id="GAA49212.1"/>
    </source>
</evidence>
<evidence type="ECO:0000259" key="4">
    <source>
        <dbReference type="PROSITE" id="PS50188"/>
    </source>
</evidence>
<dbReference type="CDD" id="cd12884">
    <property type="entry name" value="SPRY_hnRNP"/>
    <property type="match status" value="1"/>
</dbReference>
<feature type="compositionally biased region" description="Gly residues" evidence="3">
    <location>
        <begin position="661"/>
        <end position="688"/>
    </location>
</feature>
<reference key="2">
    <citation type="submission" date="2011-10" db="EMBL/GenBank/DDBJ databases">
        <title>The genome and transcriptome sequence of Clonorchis sinensis provide insights into the carcinogenic liver fluke.</title>
        <authorList>
            <person name="Wang X."/>
            <person name="Huang Y."/>
            <person name="Chen W."/>
            <person name="Liu H."/>
            <person name="Guo L."/>
            <person name="Chen Y."/>
            <person name="Luo F."/>
            <person name="Zhou W."/>
            <person name="Sun J."/>
            <person name="Mao Q."/>
            <person name="Liang P."/>
            <person name="Zhou C."/>
            <person name="Tian Y."/>
            <person name="Men J."/>
            <person name="Lv X."/>
            <person name="Huang L."/>
            <person name="Zhou J."/>
            <person name="Hu Y."/>
            <person name="Li R."/>
            <person name="Zhang F."/>
            <person name="Lei H."/>
            <person name="Li X."/>
            <person name="Hu X."/>
            <person name="Liang C."/>
            <person name="Xu J."/>
            <person name="Wu Z."/>
            <person name="Yu X."/>
        </authorList>
    </citation>
    <scope>NUCLEOTIDE SEQUENCE</scope>
    <source>
        <strain>Henan</strain>
    </source>
</reference>
<dbReference type="Proteomes" id="UP000008909">
    <property type="component" value="Unassembled WGS sequence"/>
</dbReference>
<dbReference type="InterPro" id="IPR043136">
    <property type="entry name" value="B30.2/SPRY_sf"/>
</dbReference>
<dbReference type="GO" id="GO:0000380">
    <property type="term" value="P:alternative mRNA splicing, via spliceosome"/>
    <property type="evidence" value="ECO:0007669"/>
    <property type="project" value="TreeGrafter"/>
</dbReference>
<feature type="compositionally biased region" description="Basic and acidic residues" evidence="3">
    <location>
        <begin position="102"/>
        <end position="112"/>
    </location>
</feature>
<name>G7Y8C7_CLOSI</name>
<dbReference type="FunFam" id="3.40.50.300:FF:000355">
    <property type="entry name" value="Heterogeneous nuclear ribonucleoprotein U-like 1, isoform CRA_a"/>
    <property type="match status" value="1"/>
</dbReference>
<feature type="compositionally biased region" description="Low complexity" evidence="3">
    <location>
        <begin position="1093"/>
        <end position="1105"/>
    </location>
</feature>
<dbReference type="Pfam" id="PF13671">
    <property type="entry name" value="AAA_33"/>
    <property type="match status" value="1"/>
</dbReference>
<proteinExistence type="predicted"/>
<feature type="domain" description="SAP" evidence="5">
    <location>
        <begin position="7"/>
        <end position="41"/>
    </location>
</feature>
<feature type="compositionally biased region" description="Polar residues" evidence="3">
    <location>
        <begin position="874"/>
        <end position="898"/>
    </location>
</feature>
<keyword evidence="7" id="KW-1185">Reference proteome</keyword>
<evidence type="ECO:0000256" key="3">
    <source>
        <dbReference type="SAM" id="MobiDB-lite"/>
    </source>
</evidence>
<feature type="region of interest" description="Disordered" evidence="3">
    <location>
        <begin position="1229"/>
        <end position="1278"/>
    </location>
</feature>
<gene>
    <name evidence="6" type="ORF">CLF_102690</name>
</gene>
<feature type="compositionally biased region" description="Polar residues" evidence="3">
    <location>
        <begin position="1237"/>
        <end position="1254"/>
    </location>
</feature>
<protein>
    <submittedName>
        <fullName evidence="6">Heterogeneous nuclear ribonucleoprotein U-like protein 1</fullName>
    </submittedName>
</protein>
<evidence type="ECO:0000256" key="1">
    <source>
        <dbReference type="ARBA" id="ARBA00004123"/>
    </source>
</evidence>
<dbReference type="SUPFAM" id="SSF49899">
    <property type="entry name" value="Concanavalin A-like lectins/glucanases"/>
    <property type="match status" value="1"/>
</dbReference>
<organism evidence="6 7">
    <name type="scientific">Clonorchis sinensis</name>
    <name type="common">Chinese liver fluke</name>
    <dbReference type="NCBI Taxonomy" id="79923"/>
    <lineage>
        <taxon>Eukaryota</taxon>
        <taxon>Metazoa</taxon>
        <taxon>Spiralia</taxon>
        <taxon>Lophotrochozoa</taxon>
        <taxon>Platyhelminthes</taxon>
        <taxon>Trematoda</taxon>
        <taxon>Digenea</taxon>
        <taxon>Opisthorchiida</taxon>
        <taxon>Opisthorchiata</taxon>
        <taxon>Opisthorchiidae</taxon>
        <taxon>Clonorchis</taxon>
    </lineage>
</organism>
<dbReference type="GO" id="GO:1990904">
    <property type="term" value="C:ribonucleoprotein complex"/>
    <property type="evidence" value="ECO:0007669"/>
    <property type="project" value="UniProtKB-KW"/>
</dbReference>
<dbReference type="GO" id="GO:0003723">
    <property type="term" value="F:RNA binding"/>
    <property type="evidence" value="ECO:0007669"/>
    <property type="project" value="TreeGrafter"/>
</dbReference>
<feature type="region of interest" description="Disordered" evidence="3">
    <location>
        <begin position="93"/>
        <end position="153"/>
    </location>
</feature>
<evidence type="ECO:0000256" key="2">
    <source>
        <dbReference type="ARBA" id="ARBA00023242"/>
    </source>
</evidence>
<feature type="compositionally biased region" description="Low complexity" evidence="3">
    <location>
        <begin position="1340"/>
        <end position="1357"/>
    </location>
</feature>
<feature type="compositionally biased region" description="Polar residues" evidence="3">
    <location>
        <begin position="1159"/>
        <end position="1172"/>
    </location>
</feature>
<dbReference type="PANTHER" id="PTHR12381">
    <property type="entry name" value="HETEROGENEOUS NUCLEAR RIBONUCLEOPROTEIN U FAMILY MEMBER"/>
    <property type="match status" value="1"/>
</dbReference>
<dbReference type="InterPro" id="IPR013320">
    <property type="entry name" value="ConA-like_dom_sf"/>
</dbReference>
<dbReference type="Gene3D" id="3.40.50.300">
    <property type="entry name" value="P-loop containing nucleotide triphosphate hydrolases"/>
    <property type="match status" value="1"/>
</dbReference>
<dbReference type="SMART" id="SM00513">
    <property type="entry name" value="SAP"/>
    <property type="match status" value="1"/>
</dbReference>
<feature type="compositionally biased region" description="Gly residues" evidence="3">
    <location>
        <begin position="732"/>
        <end position="751"/>
    </location>
</feature>
<feature type="region of interest" description="Disordered" evidence="3">
    <location>
        <begin position="1330"/>
        <end position="1357"/>
    </location>
</feature>
<reference evidence="6" key="1">
    <citation type="journal article" date="2011" name="Genome Biol.">
        <title>The draft genome of the carcinogenic human liver fluke Clonorchis sinensis.</title>
        <authorList>
            <person name="Wang X."/>
            <person name="Chen W."/>
            <person name="Huang Y."/>
            <person name="Sun J."/>
            <person name="Men J."/>
            <person name="Liu H."/>
            <person name="Luo F."/>
            <person name="Guo L."/>
            <person name="Lv X."/>
            <person name="Deng C."/>
            <person name="Zhou C."/>
            <person name="Fan Y."/>
            <person name="Li X."/>
            <person name="Huang L."/>
            <person name="Hu Y."/>
            <person name="Liang C."/>
            <person name="Hu X."/>
            <person name="Xu J."/>
            <person name="Yu X."/>
        </authorList>
    </citation>
    <scope>NUCLEOTIDE SEQUENCE [LARGE SCALE GENOMIC DNA]</scope>
    <source>
        <strain evidence="6">Henan</strain>
    </source>
</reference>
<feature type="compositionally biased region" description="Low complexity" evidence="3">
    <location>
        <begin position="1173"/>
        <end position="1192"/>
    </location>
</feature>
<dbReference type="SUPFAM" id="SSF68906">
    <property type="entry name" value="SAP domain"/>
    <property type="match status" value="1"/>
</dbReference>
<feature type="compositionally biased region" description="Basic and acidic residues" evidence="3">
    <location>
        <begin position="569"/>
        <end position="660"/>
    </location>
</feature>
<accession>G7Y8C7</accession>
<dbReference type="SUPFAM" id="SSF52540">
    <property type="entry name" value="P-loop containing nucleoside triphosphate hydrolases"/>
    <property type="match status" value="1"/>
</dbReference>
<feature type="region of interest" description="Disordered" evidence="3">
    <location>
        <begin position="559"/>
        <end position="1214"/>
    </location>
</feature>
<dbReference type="GO" id="GO:0005634">
    <property type="term" value="C:nucleus"/>
    <property type="evidence" value="ECO:0007669"/>
    <property type="project" value="UniProtKB-SubCell"/>
</dbReference>
<dbReference type="InterPro" id="IPR001870">
    <property type="entry name" value="B30.2/SPRY"/>
</dbReference>
<dbReference type="Gene3D" id="1.10.720.30">
    <property type="entry name" value="SAP domain"/>
    <property type="match status" value="1"/>
</dbReference>
<feature type="compositionally biased region" description="Basic residues" evidence="3">
    <location>
        <begin position="113"/>
        <end position="128"/>
    </location>
</feature>
<dbReference type="PROSITE" id="PS50800">
    <property type="entry name" value="SAP"/>
    <property type="match status" value="1"/>
</dbReference>
<feature type="compositionally biased region" description="Low complexity" evidence="3">
    <location>
        <begin position="1266"/>
        <end position="1278"/>
    </location>
</feature>
<dbReference type="PROSITE" id="PS50188">
    <property type="entry name" value="B302_SPRY"/>
    <property type="match status" value="1"/>
</dbReference>
<dbReference type="InterPro" id="IPR027417">
    <property type="entry name" value="P-loop_NTPase"/>
</dbReference>
<dbReference type="InterPro" id="IPR003034">
    <property type="entry name" value="SAP_dom"/>
</dbReference>
<keyword evidence="6" id="KW-0687">Ribonucleoprotein</keyword>